<name>A0A1M4VGU1_9ACTN</name>
<dbReference type="STRING" id="1121881.SAMN02745225_01320"/>
<evidence type="ECO:0000313" key="2">
    <source>
        <dbReference type="EMBL" id="SHE68158.1"/>
    </source>
</evidence>
<dbReference type="Pfam" id="PF01266">
    <property type="entry name" value="DAO"/>
    <property type="match status" value="1"/>
</dbReference>
<dbReference type="GO" id="GO:0005737">
    <property type="term" value="C:cytoplasm"/>
    <property type="evidence" value="ECO:0007669"/>
    <property type="project" value="TreeGrafter"/>
</dbReference>
<feature type="domain" description="FAD dependent oxidoreductase" evidence="1">
    <location>
        <begin position="33"/>
        <end position="397"/>
    </location>
</feature>
<dbReference type="PANTHER" id="PTHR13847:SF285">
    <property type="entry name" value="FAD DEPENDENT OXIDOREDUCTASE DOMAIN-CONTAINING PROTEIN"/>
    <property type="match status" value="1"/>
</dbReference>
<dbReference type="PANTHER" id="PTHR13847">
    <property type="entry name" value="SARCOSINE DEHYDROGENASE-RELATED"/>
    <property type="match status" value="1"/>
</dbReference>
<accession>A0A1M4VGU1</accession>
<dbReference type="SUPFAM" id="SSF51905">
    <property type="entry name" value="FAD/NAD(P)-binding domain"/>
    <property type="match status" value="1"/>
</dbReference>
<dbReference type="AlphaFoldDB" id="A0A1M4VGU1"/>
<dbReference type="Gene3D" id="3.50.50.60">
    <property type="entry name" value="FAD/NAD(P)-binding domain"/>
    <property type="match status" value="1"/>
</dbReference>
<dbReference type="Proteomes" id="UP000184295">
    <property type="component" value="Unassembled WGS sequence"/>
</dbReference>
<gene>
    <name evidence="2" type="ORF">SAMN02745225_01320</name>
</gene>
<dbReference type="OrthoDB" id="9805852at2"/>
<dbReference type="Gene3D" id="3.30.9.10">
    <property type="entry name" value="D-Amino Acid Oxidase, subunit A, domain 2"/>
    <property type="match status" value="1"/>
</dbReference>
<evidence type="ECO:0000259" key="1">
    <source>
        <dbReference type="Pfam" id="PF01266"/>
    </source>
</evidence>
<dbReference type="InterPro" id="IPR006076">
    <property type="entry name" value="FAD-dep_OxRdtase"/>
</dbReference>
<dbReference type="InterPro" id="IPR036188">
    <property type="entry name" value="FAD/NAD-bd_sf"/>
</dbReference>
<keyword evidence="3" id="KW-1185">Reference proteome</keyword>
<evidence type="ECO:0000313" key="3">
    <source>
        <dbReference type="Proteomes" id="UP000184295"/>
    </source>
</evidence>
<proteinExistence type="predicted"/>
<organism evidence="2 3">
    <name type="scientific">Ferrithrix thermotolerans DSM 19514</name>
    <dbReference type="NCBI Taxonomy" id="1121881"/>
    <lineage>
        <taxon>Bacteria</taxon>
        <taxon>Bacillati</taxon>
        <taxon>Actinomycetota</taxon>
        <taxon>Acidimicrobiia</taxon>
        <taxon>Acidimicrobiales</taxon>
        <taxon>Acidimicrobiaceae</taxon>
        <taxon>Ferrithrix</taxon>
    </lineage>
</organism>
<sequence>MACAASPQAPSFWLHAMGARRQRGSLEANSRIDVAIVGGGLSGLYLAYYLKKASPALKIAIFEERYVGYGASGRNGGWASALVPFDKARLERDVSLYEAQRIDKAMVEGVYEIARVIQEEEIDCDFHLGGTLILARNEAHKRRLQSYVQQENRYRSEPRHRWLDRDEVELRLRGTDSLGAAFDEVCARVHPAKLVYGLAKAVERLGVQIYEGTKVSKISKGKLTTDAGYRVEAMHVLQCTEAFSAGIDSPLKASIVPIYSLMIVTEPLDDRFFDEVGWSGFETVSDGRGLIIYLQRTADNRVAIGGRGAPYLFRGTLSDEAETNPKVKAALVDALLDLFPYLKEVKVAYEWGGAIAMTRDLTPNIFYDHDLGYGATFGYGGDGVTMTNVAGRTLCDLVLAKQNELTSLCWVGHRSRPWEPEPLRYLGINSSILLARMIDAKESEGKDANGLRRVFSLLVPK</sequence>
<dbReference type="EMBL" id="FQUL01000016">
    <property type="protein sequence ID" value="SHE68158.1"/>
    <property type="molecule type" value="Genomic_DNA"/>
</dbReference>
<dbReference type="RefSeq" id="WP_072790242.1">
    <property type="nucleotide sequence ID" value="NZ_FQUL01000016.1"/>
</dbReference>
<reference evidence="3" key="1">
    <citation type="submission" date="2016-11" db="EMBL/GenBank/DDBJ databases">
        <authorList>
            <person name="Varghese N."/>
            <person name="Submissions S."/>
        </authorList>
    </citation>
    <scope>NUCLEOTIDE SEQUENCE [LARGE SCALE GENOMIC DNA]</scope>
    <source>
        <strain evidence="3">DSM 19514</strain>
    </source>
</reference>
<protein>
    <submittedName>
        <fullName evidence="2">Glycine/D-amino acid oxidase</fullName>
    </submittedName>
</protein>